<evidence type="ECO:0000313" key="1">
    <source>
        <dbReference type="EMBL" id="ARJ07626.1"/>
    </source>
</evidence>
<reference evidence="1 2" key="1">
    <citation type="submission" date="2017-04" db="EMBL/GenBank/DDBJ databases">
        <authorList>
            <person name="Afonso C.L."/>
            <person name="Miller P.J."/>
            <person name="Scott M.A."/>
            <person name="Spackman E."/>
            <person name="Goraichik I."/>
            <person name="Dimitrov K.M."/>
            <person name="Suarez D.L."/>
            <person name="Swayne D.E."/>
        </authorList>
    </citation>
    <scope>NUCLEOTIDE SEQUENCE [LARGE SCALE GENOMIC DNA]</scope>
    <source>
        <strain evidence="2">XA(T)</strain>
        <plasmid evidence="2">Plasmid unnamed1</plasmid>
    </source>
</reference>
<dbReference type="AlphaFoldDB" id="A0A1X9LR18"/>
<dbReference type="EMBL" id="CP020716">
    <property type="protein sequence ID" value="ARJ07626.1"/>
    <property type="molecule type" value="Genomic_DNA"/>
</dbReference>
<protein>
    <submittedName>
        <fullName evidence="1">Uncharacterized protein</fullName>
    </submittedName>
</protein>
<keyword evidence="1" id="KW-0614">Plasmid</keyword>
<geneLocation type="plasmid" evidence="1">
    <name>unnamed1</name>
</geneLocation>
<sequence>MPAVNEKPSDDDTIRDFVLSGSIESETEPRGEALQLSGSLLVILALMVAAGVGLAYAIPYVFEFLFQLFLSIGSAQCAHALIGGCTP</sequence>
<keyword evidence="2" id="KW-1185">Reference proteome</keyword>
<dbReference type="Proteomes" id="UP000192775">
    <property type="component" value="Plasmid unnamed1"/>
</dbReference>
<accession>A0A1X9LR18</accession>
<gene>
    <name evidence="1" type="ORF">B5808_19805</name>
</gene>
<evidence type="ECO:0000313" key="2">
    <source>
        <dbReference type="Proteomes" id="UP000192775"/>
    </source>
</evidence>
<organism evidence="1 2">
    <name type="scientific">Cnuibacter physcomitrellae</name>
    <dbReference type="NCBI Taxonomy" id="1619308"/>
    <lineage>
        <taxon>Bacteria</taxon>
        <taxon>Bacillati</taxon>
        <taxon>Actinomycetota</taxon>
        <taxon>Actinomycetes</taxon>
        <taxon>Micrococcales</taxon>
        <taxon>Microbacteriaceae</taxon>
        <taxon>Cnuibacter</taxon>
    </lineage>
</organism>
<dbReference type="RefSeq" id="WP_085021761.1">
    <property type="nucleotide sequence ID" value="NZ_BMHD01000003.1"/>
</dbReference>
<proteinExistence type="predicted"/>
<name>A0A1X9LR18_9MICO</name>
<dbReference type="KEGG" id="cphy:B5808_19805"/>